<dbReference type="HOGENOM" id="CLU_069356_28_1_6"/>
<dbReference type="STRING" id="1348114.OM33_16715"/>
<evidence type="ECO:0000256" key="4">
    <source>
        <dbReference type="PROSITE-ProRule" id="PRU00335"/>
    </source>
</evidence>
<name>A0A0A7EL11_9GAMM</name>
<dbReference type="eggNOG" id="COG1309">
    <property type="taxonomic scope" value="Bacteria"/>
</dbReference>
<protein>
    <submittedName>
        <fullName evidence="7">TetR family transcriptional regulator</fullName>
    </submittedName>
</protein>
<organism evidence="7 8">
    <name type="scientific">Pseudoalteromonas piratica</name>
    <dbReference type="NCBI Taxonomy" id="1348114"/>
    <lineage>
        <taxon>Bacteria</taxon>
        <taxon>Pseudomonadati</taxon>
        <taxon>Pseudomonadota</taxon>
        <taxon>Gammaproteobacteria</taxon>
        <taxon>Alteromonadales</taxon>
        <taxon>Pseudoalteromonadaceae</taxon>
        <taxon>Pseudoalteromonas</taxon>
    </lineage>
</organism>
<sequence length="210" mass="23762">MTEKTPQPRKRGRPKKSERAHLDTRAELIQSGLAHFTEFGFVASGIDMILKKTGTPKGSFYYYFDSKEAFGKAVIDNYARFFAKRLDGCLLEHSVDPVTRITQFVALSKQGMVKHQFTRGCLVGNLGQEVDLLPETFRALLLAIFSEWQDKLALCLKEAQQQGLCDKSKDPHALAEFFWVGWEGAVSRAKLAQSTKPLDSYLNHFLMLLK</sequence>
<evidence type="ECO:0000256" key="2">
    <source>
        <dbReference type="ARBA" id="ARBA00023125"/>
    </source>
</evidence>
<dbReference type="PANTHER" id="PTHR47506:SF6">
    <property type="entry name" value="HTH-TYPE TRANSCRIPTIONAL REPRESSOR NEMR"/>
    <property type="match status" value="1"/>
</dbReference>
<dbReference type="KEGG" id="pseo:OM33_16715"/>
<dbReference type="InterPro" id="IPR036271">
    <property type="entry name" value="Tet_transcr_reg_TetR-rel_C_sf"/>
</dbReference>
<dbReference type="SUPFAM" id="SSF46689">
    <property type="entry name" value="Homeodomain-like"/>
    <property type="match status" value="1"/>
</dbReference>
<dbReference type="Gene3D" id="1.10.357.10">
    <property type="entry name" value="Tetracycline Repressor, domain 2"/>
    <property type="match status" value="1"/>
</dbReference>
<accession>A0A0A7EL11</accession>
<dbReference type="InterPro" id="IPR011075">
    <property type="entry name" value="TetR_C"/>
</dbReference>
<dbReference type="Pfam" id="PF00440">
    <property type="entry name" value="TetR_N"/>
    <property type="match status" value="1"/>
</dbReference>
<dbReference type="Pfam" id="PF16925">
    <property type="entry name" value="TetR_C_13"/>
    <property type="match status" value="1"/>
</dbReference>
<evidence type="ECO:0000313" key="7">
    <source>
        <dbReference type="EMBL" id="AIY66761.1"/>
    </source>
</evidence>
<feature type="domain" description="HTH tetR-type" evidence="6">
    <location>
        <begin position="22"/>
        <end position="82"/>
    </location>
</feature>
<dbReference type="PANTHER" id="PTHR47506">
    <property type="entry name" value="TRANSCRIPTIONAL REGULATORY PROTEIN"/>
    <property type="match status" value="1"/>
</dbReference>
<dbReference type="OrthoDB" id="4541465at2"/>
<keyword evidence="3" id="KW-0804">Transcription</keyword>
<evidence type="ECO:0000259" key="6">
    <source>
        <dbReference type="PROSITE" id="PS50977"/>
    </source>
</evidence>
<reference evidence="7 8" key="1">
    <citation type="submission" date="2014-11" db="EMBL/GenBank/DDBJ databases">
        <title>Complete Genome Sequence of Pseudoalteromonas sp. Strain OCN003 Isolated from Kaneohe Bay, Oahu, Hawaii.</title>
        <authorList>
            <person name="Beurmann S."/>
            <person name="Videau P."/>
            <person name="Ushijima B."/>
            <person name="Smith A.M."/>
            <person name="Aeby G.S."/>
            <person name="Callahan S.M."/>
            <person name="Belcaid M."/>
        </authorList>
    </citation>
    <scope>NUCLEOTIDE SEQUENCE [LARGE SCALE GENOMIC DNA]</scope>
    <source>
        <strain evidence="7 8">OCN003</strain>
    </source>
</reference>
<dbReference type="SUPFAM" id="SSF48498">
    <property type="entry name" value="Tetracyclin repressor-like, C-terminal domain"/>
    <property type="match status" value="1"/>
</dbReference>
<feature type="region of interest" description="Disordered" evidence="5">
    <location>
        <begin position="1"/>
        <end position="21"/>
    </location>
</feature>
<dbReference type="EMBL" id="CP009889">
    <property type="protein sequence ID" value="AIY66761.1"/>
    <property type="molecule type" value="Genomic_DNA"/>
</dbReference>
<feature type="DNA-binding region" description="H-T-H motif" evidence="4">
    <location>
        <begin position="45"/>
        <end position="64"/>
    </location>
</feature>
<keyword evidence="1" id="KW-0805">Transcription regulation</keyword>
<evidence type="ECO:0000313" key="8">
    <source>
        <dbReference type="Proteomes" id="UP000030341"/>
    </source>
</evidence>
<dbReference type="InterPro" id="IPR001647">
    <property type="entry name" value="HTH_TetR"/>
</dbReference>
<gene>
    <name evidence="7" type="ORF">OM33_16715</name>
</gene>
<dbReference type="RefSeq" id="WP_040135252.1">
    <property type="nucleotide sequence ID" value="NZ_CP009889.1"/>
</dbReference>
<dbReference type="PROSITE" id="PS50977">
    <property type="entry name" value="HTH_TETR_2"/>
    <property type="match status" value="1"/>
</dbReference>
<evidence type="ECO:0000256" key="5">
    <source>
        <dbReference type="SAM" id="MobiDB-lite"/>
    </source>
</evidence>
<evidence type="ECO:0000256" key="3">
    <source>
        <dbReference type="ARBA" id="ARBA00023163"/>
    </source>
</evidence>
<proteinExistence type="predicted"/>
<evidence type="ECO:0000256" key="1">
    <source>
        <dbReference type="ARBA" id="ARBA00023015"/>
    </source>
</evidence>
<keyword evidence="2 4" id="KW-0238">DNA-binding</keyword>
<keyword evidence="8" id="KW-1185">Reference proteome</keyword>
<dbReference type="Proteomes" id="UP000030341">
    <property type="component" value="Chromosome 2"/>
</dbReference>
<dbReference type="InterPro" id="IPR009057">
    <property type="entry name" value="Homeodomain-like_sf"/>
</dbReference>
<dbReference type="GO" id="GO:0003677">
    <property type="term" value="F:DNA binding"/>
    <property type="evidence" value="ECO:0007669"/>
    <property type="project" value="UniProtKB-UniRule"/>
</dbReference>
<dbReference type="AlphaFoldDB" id="A0A0A7EL11"/>